<proteinExistence type="predicted"/>
<reference evidence="1" key="1">
    <citation type="submission" date="2021-06" db="EMBL/GenBank/DDBJ databases">
        <authorList>
            <person name="Kallberg Y."/>
            <person name="Tangrot J."/>
            <person name="Rosling A."/>
        </authorList>
    </citation>
    <scope>NUCLEOTIDE SEQUENCE</scope>
    <source>
        <strain evidence="1">UK204</strain>
    </source>
</reference>
<accession>A0A9N9HHC1</accession>
<gene>
    <name evidence="1" type="ORF">FCALED_LOCUS12965</name>
</gene>
<comment type="caution">
    <text evidence="1">The sequence shown here is derived from an EMBL/GenBank/DDBJ whole genome shotgun (WGS) entry which is preliminary data.</text>
</comment>
<dbReference type="AlphaFoldDB" id="A0A9N9HHC1"/>
<sequence>QQCKDQNLPPSNYGACWVHNWITDIDPKLVPGDYDVWVHVYYCPADCSNHDCSMYLGGLYDCEKRYHVFIEDYK</sequence>
<evidence type="ECO:0000313" key="1">
    <source>
        <dbReference type="EMBL" id="CAG8691136.1"/>
    </source>
</evidence>
<evidence type="ECO:0000313" key="2">
    <source>
        <dbReference type="Proteomes" id="UP000789570"/>
    </source>
</evidence>
<keyword evidence="2" id="KW-1185">Reference proteome</keyword>
<organism evidence="1 2">
    <name type="scientific">Funneliformis caledonium</name>
    <dbReference type="NCBI Taxonomy" id="1117310"/>
    <lineage>
        <taxon>Eukaryota</taxon>
        <taxon>Fungi</taxon>
        <taxon>Fungi incertae sedis</taxon>
        <taxon>Mucoromycota</taxon>
        <taxon>Glomeromycotina</taxon>
        <taxon>Glomeromycetes</taxon>
        <taxon>Glomerales</taxon>
        <taxon>Glomeraceae</taxon>
        <taxon>Funneliformis</taxon>
    </lineage>
</organism>
<feature type="non-terminal residue" evidence="1">
    <location>
        <position position="1"/>
    </location>
</feature>
<protein>
    <submittedName>
        <fullName evidence="1">5723_t:CDS:1</fullName>
    </submittedName>
</protein>
<name>A0A9N9HHC1_9GLOM</name>
<dbReference type="Proteomes" id="UP000789570">
    <property type="component" value="Unassembled WGS sequence"/>
</dbReference>
<dbReference type="EMBL" id="CAJVPQ010006940">
    <property type="protein sequence ID" value="CAG8691136.1"/>
    <property type="molecule type" value="Genomic_DNA"/>
</dbReference>